<evidence type="ECO:0000256" key="3">
    <source>
        <dbReference type="ARBA" id="ARBA00023134"/>
    </source>
</evidence>
<evidence type="ECO:0000313" key="5">
    <source>
        <dbReference type="Ensembl" id="ENSHHUP00000063875.1"/>
    </source>
</evidence>
<reference evidence="5" key="2">
    <citation type="submission" date="2025-08" db="UniProtKB">
        <authorList>
            <consortium name="Ensembl"/>
        </authorList>
    </citation>
    <scope>IDENTIFICATION</scope>
</reference>
<dbReference type="InterPro" id="IPR006703">
    <property type="entry name" value="G_AIG1"/>
</dbReference>
<protein>
    <recommendedName>
        <fullName evidence="4">AIG1-type G domain-containing protein</fullName>
    </recommendedName>
</protein>
<dbReference type="Gene3D" id="3.40.50.300">
    <property type="entry name" value="P-loop containing nucleotide triphosphate hydrolases"/>
    <property type="match status" value="1"/>
</dbReference>
<dbReference type="GO" id="GO:0005525">
    <property type="term" value="F:GTP binding"/>
    <property type="evidence" value="ECO:0007669"/>
    <property type="project" value="UniProtKB-KW"/>
</dbReference>
<dbReference type="Proteomes" id="UP000314982">
    <property type="component" value="Unassembled WGS sequence"/>
</dbReference>
<keyword evidence="2" id="KW-0547">Nucleotide-binding</keyword>
<dbReference type="InterPro" id="IPR027417">
    <property type="entry name" value="P-loop_NTPase"/>
</dbReference>
<reference evidence="5" key="3">
    <citation type="submission" date="2025-09" db="UniProtKB">
        <authorList>
            <consortium name="Ensembl"/>
        </authorList>
    </citation>
    <scope>IDENTIFICATION</scope>
</reference>
<feature type="domain" description="AIG1-type G" evidence="4">
    <location>
        <begin position="8"/>
        <end position="56"/>
    </location>
</feature>
<name>A0A4W5PQG5_9TELE</name>
<keyword evidence="3" id="KW-0342">GTP-binding</keyword>
<reference evidence="6" key="1">
    <citation type="submission" date="2018-06" db="EMBL/GenBank/DDBJ databases">
        <title>Genome assembly of Danube salmon.</title>
        <authorList>
            <person name="Macqueen D.J."/>
            <person name="Gundappa M.K."/>
        </authorList>
    </citation>
    <scope>NUCLEOTIDE SEQUENCE [LARGE SCALE GENOMIC DNA]</scope>
</reference>
<evidence type="ECO:0000256" key="1">
    <source>
        <dbReference type="ARBA" id="ARBA00008535"/>
    </source>
</evidence>
<dbReference type="PANTHER" id="PTHR10903:SF170">
    <property type="entry name" value="GTPASE IMAP FAMILY MEMBER 7"/>
    <property type="match status" value="1"/>
</dbReference>
<proteinExistence type="inferred from homology"/>
<accession>A0A4W5PQG5</accession>
<evidence type="ECO:0000256" key="2">
    <source>
        <dbReference type="ARBA" id="ARBA00022741"/>
    </source>
</evidence>
<dbReference type="Ensembl" id="ENSHHUT00000066037.1">
    <property type="protein sequence ID" value="ENSHHUP00000063875.1"/>
    <property type="gene ID" value="ENSHHUG00000037743.1"/>
</dbReference>
<dbReference type="AlphaFoldDB" id="A0A4W5PQG5"/>
<organism evidence="5 6">
    <name type="scientific">Hucho hucho</name>
    <name type="common">huchen</name>
    <dbReference type="NCBI Taxonomy" id="62062"/>
    <lineage>
        <taxon>Eukaryota</taxon>
        <taxon>Metazoa</taxon>
        <taxon>Chordata</taxon>
        <taxon>Craniata</taxon>
        <taxon>Vertebrata</taxon>
        <taxon>Euteleostomi</taxon>
        <taxon>Actinopterygii</taxon>
        <taxon>Neopterygii</taxon>
        <taxon>Teleostei</taxon>
        <taxon>Protacanthopterygii</taxon>
        <taxon>Salmoniformes</taxon>
        <taxon>Salmonidae</taxon>
        <taxon>Salmoninae</taxon>
        <taxon>Hucho</taxon>
    </lineage>
</organism>
<comment type="similarity">
    <text evidence="1">Belongs to the TRAFAC class TrmE-Era-EngA-EngB-Septin-like GTPase superfamily. AIG1/Toc34/Toc159-like paraseptin GTPase family. IAN subfamily.</text>
</comment>
<evidence type="ECO:0000259" key="4">
    <source>
        <dbReference type="Pfam" id="PF04548"/>
    </source>
</evidence>
<dbReference type="InterPro" id="IPR045058">
    <property type="entry name" value="GIMA/IAN/Toc"/>
</dbReference>
<dbReference type="PANTHER" id="PTHR10903">
    <property type="entry name" value="GTPASE, IMAP FAMILY MEMBER-RELATED"/>
    <property type="match status" value="1"/>
</dbReference>
<sequence>MRRGKPSLIYTMVLFTGGDQLEGKPVEDLLKDNSQLLQLISTCRGRYHVFNNKEKEHLLFLNIRKVSLMFCTLSLYCLFKQ</sequence>
<dbReference type="Pfam" id="PF04548">
    <property type="entry name" value="AIG1"/>
    <property type="match status" value="1"/>
</dbReference>
<evidence type="ECO:0000313" key="6">
    <source>
        <dbReference type="Proteomes" id="UP000314982"/>
    </source>
</evidence>
<keyword evidence="6" id="KW-1185">Reference proteome</keyword>
<dbReference type="STRING" id="62062.ENSHHUP00000063875"/>